<proteinExistence type="predicted"/>
<dbReference type="HOGENOM" id="CLU_148159_0_0_1"/>
<evidence type="ECO:0000313" key="2">
    <source>
        <dbReference type="EMBL" id="KDR72657.1"/>
    </source>
</evidence>
<dbReference type="Proteomes" id="UP000027222">
    <property type="component" value="Unassembled WGS sequence"/>
</dbReference>
<evidence type="ECO:0000313" key="3">
    <source>
        <dbReference type="Proteomes" id="UP000027222"/>
    </source>
</evidence>
<dbReference type="InterPro" id="IPR000253">
    <property type="entry name" value="FHA_dom"/>
</dbReference>
<dbReference type="Pfam" id="PF00498">
    <property type="entry name" value="FHA"/>
    <property type="match status" value="1"/>
</dbReference>
<dbReference type="SUPFAM" id="SSF49879">
    <property type="entry name" value="SMAD/FHA domain"/>
    <property type="match status" value="1"/>
</dbReference>
<dbReference type="OrthoDB" id="687730at2759"/>
<dbReference type="STRING" id="685588.A0A067SRI5"/>
<organism evidence="2 3">
    <name type="scientific">Galerina marginata (strain CBS 339.88)</name>
    <dbReference type="NCBI Taxonomy" id="685588"/>
    <lineage>
        <taxon>Eukaryota</taxon>
        <taxon>Fungi</taxon>
        <taxon>Dikarya</taxon>
        <taxon>Basidiomycota</taxon>
        <taxon>Agaricomycotina</taxon>
        <taxon>Agaricomycetes</taxon>
        <taxon>Agaricomycetidae</taxon>
        <taxon>Agaricales</taxon>
        <taxon>Agaricineae</taxon>
        <taxon>Strophariaceae</taxon>
        <taxon>Galerina</taxon>
    </lineage>
</organism>
<sequence>MSTPTMTLSPASGTFPFQEKTIPMPSGTKVILGSTEVSTGLPARVPSASNGWFPPKQTEDSAIASVSPLPLSSSHAEIWCDGGKHVLTFLALPLMQVYIRDLDSAFGTYVNAMRISKTTILKAGDTICLGSRIARNGKTPAYITDFHLSPVVAKVSLSGVSS</sequence>
<gene>
    <name evidence="2" type="ORF">GALMADRAFT_142954</name>
</gene>
<feature type="domain" description="FHA" evidence="1">
    <location>
        <begin position="71"/>
        <end position="115"/>
    </location>
</feature>
<dbReference type="InterPro" id="IPR008984">
    <property type="entry name" value="SMAD_FHA_dom_sf"/>
</dbReference>
<dbReference type="AlphaFoldDB" id="A0A067SRI5"/>
<dbReference type="EMBL" id="KL142388">
    <property type="protein sequence ID" value="KDR72657.1"/>
    <property type="molecule type" value="Genomic_DNA"/>
</dbReference>
<dbReference type="CDD" id="cd00060">
    <property type="entry name" value="FHA"/>
    <property type="match status" value="1"/>
</dbReference>
<accession>A0A067SRI5</accession>
<keyword evidence="3" id="KW-1185">Reference proteome</keyword>
<protein>
    <recommendedName>
        <fullName evidence="1">FHA domain-containing protein</fullName>
    </recommendedName>
</protein>
<dbReference type="Gene3D" id="2.60.200.20">
    <property type="match status" value="1"/>
</dbReference>
<reference evidence="3" key="1">
    <citation type="journal article" date="2014" name="Proc. Natl. Acad. Sci. U.S.A.">
        <title>Extensive sampling of basidiomycete genomes demonstrates inadequacy of the white-rot/brown-rot paradigm for wood decay fungi.</title>
        <authorList>
            <person name="Riley R."/>
            <person name="Salamov A.A."/>
            <person name="Brown D.W."/>
            <person name="Nagy L.G."/>
            <person name="Floudas D."/>
            <person name="Held B.W."/>
            <person name="Levasseur A."/>
            <person name="Lombard V."/>
            <person name="Morin E."/>
            <person name="Otillar R."/>
            <person name="Lindquist E.A."/>
            <person name="Sun H."/>
            <person name="LaButti K.M."/>
            <person name="Schmutz J."/>
            <person name="Jabbour D."/>
            <person name="Luo H."/>
            <person name="Baker S.E."/>
            <person name="Pisabarro A.G."/>
            <person name="Walton J.D."/>
            <person name="Blanchette R.A."/>
            <person name="Henrissat B."/>
            <person name="Martin F."/>
            <person name="Cullen D."/>
            <person name="Hibbett D.S."/>
            <person name="Grigoriev I.V."/>
        </authorList>
    </citation>
    <scope>NUCLEOTIDE SEQUENCE [LARGE SCALE GENOMIC DNA]</scope>
    <source>
        <strain evidence="3">CBS 339.88</strain>
    </source>
</reference>
<dbReference type="PROSITE" id="PS50006">
    <property type="entry name" value="FHA_DOMAIN"/>
    <property type="match status" value="1"/>
</dbReference>
<name>A0A067SRI5_GALM3</name>
<evidence type="ECO:0000259" key="1">
    <source>
        <dbReference type="PROSITE" id="PS50006"/>
    </source>
</evidence>